<keyword evidence="3" id="KW-0547">Nucleotide-binding</keyword>
<organism evidence="13 14">
    <name type="scientific">Mycoplasma amphoriforme A39</name>
    <dbReference type="NCBI Taxonomy" id="572419"/>
    <lineage>
        <taxon>Bacteria</taxon>
        <taxon>Bacillati</taxon>
        <taxon>Mycoplasmatota</taxon>
        <taxon>Mollicutes</taxon>
        <taxon>Mycoplasmataceae</taxon>
        <taxon>Mycoplasma</taxon>
    </lineage>
</organism>
<dbReference type="NCBIfam" id="NF005523">
    <property type="entry name" value="PRK07165.1"/>
    <property type="match status" value="1"/>
</dbReference>
<dbReference type="InterPro" id="IPR000194">
    <property type="entry name" value="ATPase_F1/V1/A1_a/bsu_nucl-bd"/>
</dbReference>
<keyword evidence="6" id="KW-1278">Translocase</keyword>
<dbReference type="EMBL" id="HG937516">
    <property type="protein sequence ID" value="CDN40302.1"/>
    <property type="molecule type" value="Genomic_DNA"/>
</dbReference>
<evidence type="ECO:0000259" key="12">
    <source>
        <dbReference type="Pfam" id="PF00306"/>
    </source>
</evidence>
<keyword evidence="2" id="KW-0813">Transport</keyword>
<proteinExistence type="predicted"/>
<dbReference type="RefSeq" id="WP_343251646.1">
    <property type="nucleotide sequence ID" value="NZ_HG937516.1"/>
</dbReference>
<accession>A0A292IIC6</accession>
<dbReference type="GO" id="GO:0043531">
    <property type="term" value="F:ADP binding"/>
    <property type="evidence" value="ECO:0007669"/>
    <property type="project" value="TreeGrafter"/>
</dbReference>
<keyword evidence="9" id="KW-0139">CF(1)</keyword>
<evidence type="ECO:0000256" key="3">
    <source>
        <dbReference type="ARBA" id="ARBA00022741"/>
    </source>
</evidence>
<dbReference type="Pfam" id="PF00006">
    <property type="entry name" value="ATP-synt_ab"/>
    <property type="match status" value="1"/>
</dbReference>
<evidence type="ECO:0000256" key="9">
    <source>
        <dbReference type="ARBA" id="ARBA00023196"/>
    </source>
</evidence>
<sequence length="506" mass="57245">MNNKITIKAILDNVVEVQGSYGFYEGQFFQAKNNPTINAYLITATEKGAFLLVDKRNDILKIGDEFIENPNLKFIHSSSAFFGNIINIFGEVILPREFKVNYDIQKIANLWTKPVNMLGREILQEQLYTGILGIDLFTPIGLGQRQLVLGDRKTGKTHIALNMIVNQMNRNVKCIYVAIGQKRENLSSVYETLRKHGALFNTIVIEAPATSAYQQFLAPYVAMAHAENLSHTHDVLIVFDDLTQHAHVYRELSLLINKPIGKEAFPGDVFYLHSKLLEKSGRFIGRKSITCIPIVKTINNDITSLISTNIISITDGQIVTDSDLFAQGKLPAINYNLSVSRTGNAVQNQTTKLIAGEIQKIYLGFKKQIRLANLDYELNKQTSELIYKGREIEKLLNQKGLATYSEDFLLLTAKLITWGILQYISDTDRAKKFIETLINYDPVANSIFKTIVNGTSFHNDLMRNYFASALNQYFAAKKINNYIPLDIEFIKFSKAEMRTIISKMEA</sequence>
<reference evidence="13 14" key="1">
    <citation type="journal article" date="2015" name="Clin. Infect. Dis.">
        <title>Genomic Investigations unmask Mycoplasma amphoriforme, a new respiratory pathogen.</title>
        <authorList>
            <person name="Gillespie S.H."/>
            <person name="Ling C.L."/>
            <person name="Oravcova K."/>
            <person name="Pinheiro M."/>
            <person name="Wells L."/>
            <person name="Bryant J.M."/>
            <person name="McHugh T.D."/>
            <person name="Bebear C."/>
            <person name="Webster D."/>
            <person name="Harris S.R."/>
            <person name="Seth-Smith H.M."/>
            <person name="Thomson N.R."/>
        </authorList>
    </citation>
    <scope>NUCLEOTIDE SEQUENCE [LARGE SCALE GENOMIC DNA]</scope>
    <source>
        <strain evidence="13 14">A39</strain>
    </source>
</reference>
<keyword evidence="14" id="KW-1185">Reference proteome</keyword>
<evidence type="ECO:0000256" key="1">
    <source>
        <dbReference type="ARBA" id="ARBA00004370"/>
    </source>
</evidence>
<dbReference type="GO" id="GO:0045259">
    <property type="term" value="C:proton-transporting ATP synthase complex"/>
    <property type="evidence" value="ECO:0007669"/>
    <property type="project" value="UniProtKB-KW"/>
</dbReference>
<gene>
    <name evidence="13" type="ORF">MAMA39_01790</name>
</gene>
<dbReference type="KEGG" id="mamp:MAMA39_01790"/>
<dbReference type="Pfam" id="PF00306">
    <property type="entry name" value="ATP-synt_ab_C"/>
    <property type="match status" value="1"/>
</dbReference>
<keyword evidence="5" id="KW-0067">ATP-binding</keyword>
<dbReference type="InterPro" id="IPR020003">
    <property type="entry name" value="ATPase_a/bsu_AS"/>
</dbReference>
<name>A0A292IIC6_9MOLU</name>
<keyword evidence="7" id="KW-0406">Ion transport</keyword>
<dbReference type="PANTHER" id="PTHR48082">
    <property type="entry name" value="ATP SYNTHASE SUBUNIT ALPHA, MITOCHONDRIAL"/>
    <property type="match status" value="1"/>
</dbReference>
<evidence type="ECO:0000256" key="10">
    <source>
        <dbReference type="ARBA" id="ARBA00023310"/>
    </source>
</evidence>
<feature type="domain" description="ATPase F1/V1/A1 complex alpha/beta subunit nucleotide-binding" evidence="11">
    <location>
        <begin position="130"/>
        <end position="340"/>
    </location>
</feature>
<evidence type="ECO:0000259" key="11">
    <source>
        <dbReference type="Pfam" id="PF00006"/>
    </source>
</evidence>
<feature type="domain" description="ATP synthase alpha subunit C-terminal" evidence="12">
    <location>
        <begin position="347"/>
        <end position="463"/>
    </location>
</feature>
<dbReference type="NCBIfam" id="NF045936">
    <property type="entry name" value="MSC_0619_alpha"/>
    <property type="match status" value="1"/>
</dbReference>
<dbReference type="SUPFAM" id="SSF52540">
    <property type="entry name" value="P-loop containing nucleoside triphosphate hydrolases"/>
    <property type="match status" value="1"/>
</dbReference>
<keyword evidence="10" id="KW-0066">ATP synthesis</keyword>
<evidence type="ECO:0000256" key="2">
    <source>
        <dbReference type="ARBA" id="ARBA00022448"/>
    </source>
</evidence>
<dbReference type="Proteomes" id="UP000261764">
    <property type="component" value="Chromosome I"/>
</dbReference>
<dbReference type="GO" id="GO:0046933">
    <property type="term" value="F:proton-transporting ATP synthase activity, rotational mechanism"/>
    <property type="evidence" value="ECO:0007669"/>
    <property type="project" value="InterPro"/>
</dbReference>
<dbReference type="AlphaFoldDB" id="A0A292IIC6"/>
<keyword evidence="8" id="KW-0472">Membrane</keyword>
<evidence type="ECO:0000256" key="5">
    <source>
        <dbReference type="ARBA" id="ARBA00022840"/>
    </source>
</evidence>
<keyword evidence="4" id="KW-0375">Hydrogen ion transport</keyword>
<dbReference type="FunFam" id="3.40.50.300:FF:004039">
    <property type="entry name" value="ATP synthase subunit alpha, mitochondrial"/>
    <property type="match status" value="1"/>
</dbReference>
<dbReference type="PROSITE" id="PS00152">
    <property type="entry name" value="ATPASE_ALPHA_BETA"/>
    <property type="match status" value="1"/>
</dbReference>
<dbReference type="InterPro" id="IPR027417">
    <property type="entry name" value="P-loop_NTPase"/>
</dbReference>
<protein>
    <submittedName>
        <fullName evidence="13">Uncharacterized protein</fullName>
    </submittedName>
</protein>
<dbReference type="InterPro" id="IPR000793">
    <property type="entry name" value="ATP_synth_asu_C"/>
</dbReference>
<dbReference type="Gene3D" id="3.40.50.12240">
    <property type="match status" value="1"/>
</dbReference>
<dbReference type="PANTHER" id="PTHR48082:SF2">
    <property type="entry name" value="ATP SYNTHASE SUBUNIT ALPHA, MITOCHONDRIAL"/>
    <property type="match status" value="1"/>
</dbReference>
<evidence type="ECO:0000256" key="4">
    <source>
        <dbReference type="ARBA" id="ARBA00022781"/>
    </source>
</evidence>
<dbReference type="InterPro" id="IPR005294">
    <property type="entry name" value="ATP_synth_F1_asu"/>
</dbReference>
<evidence type="ECO:0000313" key="14">
    <source>
        <dbReference type="Proteomes" id="UP000261764"/>
    </source>
</evidence>
<comment type="subcellular location">
    <subcellularLocation>
        <location evidence="1">Membrane</location>
    </subcellularLocation>
</comment>
<evidence type="ECO:0000256" key="7">
    <source>
        <dbReference type="ARBA" id="ARBA00023065"/>
    </source>
</evidence>
<evidence type="ECO:0000256" key="8">
    <source>
        <dbReference type="ARBA" id="ARBA00023136"/>
    </source>
</evidence>
<evidence type="ECO:0000313" key="13">
    <source>
        <dbReference type="EMBL" id="CDN40302.1"/>
    </source>
</evidence>
<dbReference type="GO" id="GO:0005524">
    <property type="term" value="F:ATP binding"/>
    <property type="evidence" value="ECO:0007669"/>
    <property type="project" value="UniProtKB-KW"/>
</dbReference>
<evidence type="ECO:0000256" key="6">
    <source>
        <dbReference type="ARBA" id="ARBA00022967"/>
    </source>
</evidence>